<feature type="transmembrane region" description="Helical" evidence="4">
    <location>
        <begin position="48"/>
        <end position="69"/>
    </location>
</feature>
<keyword evidence="3" id="KW-0012">Acyltransferase</keyword>
<keyword evidence="4" id="KW-0472">Membrane</keyword>
<evidence type="ECO:0000256" key="3">
    <source>
        <dbReference type="ARBA" id="ARBA00023315"/>
    </source>
</evidence>
<evidence type="ECO:0000256" key="4">
    <source>
        <dbReference type="SAM" id="Phobius"/>
    </source>
</evidence>
<dbReference type="GO" id="GO:0036152">
    <property type="term" value="P:phosphatidylethanolamine acyl-chain remodeling"/>
    <property type="evidence" value="ECO:0007669"/>
    <property type="project" value="EnsemblFungi"/>
</dbReference>
<keyword evidence="4" id="KW-0812">Transmembrane</keyword>
<feature type="transmembrane region" description="Helical" evidence="4">
    <location>
        <begin position="101"/>
        <end position="119"/>
    </location>
</feature>
<dbReference type="SMART" id="SM00563">
    <property type="entry name" value="PlsC"/>
    <property type="match status" value="1"/>
</dbReference>
<proteinExistence type="inferred from homology"/>
<dbReference type="PANTHER" id="PTHR10983:SF16">
    <property type="entry name" value="LYSOCARDIOLIPIN ACYLTRANSFERASE 1"/>
    <property type="match status" value="1"/>
</dbReference>
<keyword evidence="7" id="KW-1185">Reference proteome</keyword>
<comment type="similarity">
    <text evidence="1">Belongs to the 1-acyl-sn-glycerol-3-phosphate acyltransferase family.</text>
</comment>
<keyword evidence="4" id="KW-1133">Transmembrane helix</keyword>
<dbReference type="AlphaFoldDB" id="G0W4K6"/>
<organism evidence="6 7">
    <name type="scientific">Naumovozyma dairenensis (strain ATCC 10597 / BCRC 20456 / CBS 421 / NBRC 0211 / NRRL Y-12639)</name>
    <name type="common">Saccharomyces dairenensis</name>
    <dbReference type="NCBI Taxonomy" id="1071378"/>
    <lineage>
        <taxon>Eukaryota</taxon>
        <taxon>Fungi</taxon>
        <taxon>Dikarya</taxon>
        <taxon>Ascomycota</taxon>
        <taxon>Saccharomycotina</taxon>
        <taxon>Saccharomycetes</taxon>
        <taxon>Saccharomycetales</taxon>
        <taxon>Saccharomycetaceae</taxon>
        <taxon>Naumovozyma</taxon>
    </lineage>
</organism>
<dbReference type="RefSeq" id="XP_003667987.1">
    <property type="nucleotide sequence ID" value="XM_003667939.1"/>
</dbReference>
<evidence type="ECO:0000313" key="7">
    <source>
        <dbReference type="Proteomes" id="UP000000689"/>
    </source>
</evidence>
<dbReference type="KEGG" id="ndi:NDAI_0A05890"/>
<dbReference type="STRING" id="1071378.G0W4K6"/>
<dbReference type="EMBL" id="HE580267">
    <property type="protein sequence ID" value="CCD22744.1"/>
    <property type="molecule type" value="Genomic_DNA"/>
</dbReference>
<feature type="transmembrane region" description="Helical" evidence="4">
    <location>
        <begin position="414"/>
        <end position="435"/>
    </location>
</feature>
<dbReference type="PANTHER" id="PTHR10983">
    <property type="entry name" value="1-ACYLGLYCEROL-3-PHOSPHATE ACYLTRANSFERASE-RELATED"/>
    <property type="match status" value="1"/>
</dbReference>
<gene>
    <name evidence="6" type="primary">NDAI0A05890</name>
    <name evidence="6" type="ordered locus">NDAI_0A05890</name>
</gene>
<evidence type="ECO:0000256" key="1">
    <source>
        <dbReference type="ARBA" id="ARBA00008655"/>
    </source>
</evidence>
<keyword evidence="2" id="KW-0808">Transferase</keyword>
<dbReference type="GO" id="GO:0044233">
    <property type="term" value="C:mitochondria-associated endoplasmic reticulum membrane contact site"/>
    <property type="evidence" value="ECO:0007669"/>
    <property type="project" value="EnsemblFungi"/>
</dbReference>
<protein>
    <recommendedName>
        <fullName evidence="5">Phospholipid/glycerol acyltransferase domain-containing protein</fullName>
    </recommendedName>
</protein>
<feature type="domain" description="Phospholipid/glycerol acyltransferase" evidence="5">
    <location>
        <begin position="147"/>
        <end position="294"/>
    </location>
</feature>
<dbReference type="CDD" id="cd07990">
    <property type="entry name" value="LPLAT_LCLAT1-like"/>
    <property type="match status" value="1"/>
</dbReference>
<name>G0W4K6_NAUDC</name>
<evidence type="ECO:0000256" key="2">
    <source>
        <dbReference type="ARBA" id="ARBA00022679"/>
    </source>
</evidence>
<reference evidence="6 7" key="1">
    <citation type="journal article" date="2011" name="Proc. Natl. Acad. Sci. U.S.A.">
        <title>Evolutionary erosion of yeast sex chromosomes by mating-type switching accidents.</title>
        <authorList>
            <person name="Gordon J.L."/>
            <person name="Armisen D."/>
            <person name="Proux-Wera E."/>
            <person name="Oheigeartaigh S.S."/>
            <person name="Byrne K.P."/>
            <person name="Wolfe K.H."/>
        </authorList>
    </citation>
    <scope>NUCLEOTIDE SEQUENCE [LARGE SCALE GENOMIC DNA]</scope>
    <source>
        <strain evidence="7">ATCC 10597 / BCRC 20456 / CBS 421 / NBRC 0211 / NRRL Y-12639</strain>
    </source>
</reference>
<dbReference type="GO" id="GO:0036149">
    <property type="term" value="P:phosphatidylinositol acyl-chain remodeling"/>
    <property type="evidence" value="ECO:0007669"/>
    <property type="project" value="TreeGrafter"/>
</dbReference>
<dbReference type="OMA" id="SITKYHE"/>
<accession>G0W4K6</accession>
<evidence type="ECO:0000259" key="5">
    <source>
        <dbReference type="SMART" id="SM00563"/>
    </source>
</evidence>
<dbReference type="GO" id="GO:0006654">
    <property type="term" value="P:phosphatidic acid biosynthetic process"/>
    <property type="evidence" value="ECO:0007669"/>
    <property type="project" value="EnsemblFungi"/>
</dbReference>
<dbReference type="SUPFAM" id="SSF69593">
    <property type="entry name" value="Glycerol-3-phosphate (1)-acyltransferase"/>
    <property type="match status" value="1"/>
</dbReference>
<dbReference type="Pfam" id="PF16076">
    <property type="entry name" value="Acyltransf_C"/>
    <property type="match status" value="1"/>
</dbReference>
<dbReference type="InterPro" id="IPR032098">
    <property type="entry name" value="Acyltransf_C"/>
</dbReference>
<dbReference type="Proteomes" id="UP000000689">
    <property type="component" value="Chromosome 1"/>
</dbReference>
<dbReference type="OrthoDB" id="189226at2759"/>
<dbReference type="InterPro" id="IPR002123">
    <property type="entry name" value="Plipid/glycerol_acylTrfase"/>
</dbReference>
<dbReference type="eggNOG" id="KOG1505">
    <property type="taxonomic scope" value="Eukaryota"/>
</dbReference>
<feature type="transmembrane region" description="Helical" evidence="4">
    <location>
        <begin position="161"/>
        <end position="179"/>
    </location>
</feature>
<dbReference type="GO" id="GO:0036150">
    <property type="term" value="P:phosphatidylserine acyl-chain remodeling"/>
    <property type="evidence" value="ECO:0007669"/>
    <property type="project" value="EnsemblFungi"/>
</dbReference>
<sequence length="436" mass="50535">MEELIPLDISNGAITQKFKEETNVEVETAKGLRNVNEGKKAQFILNSLLQYFLSFICIILFIQGCLILVTTQFITKKIYFQNSIHAKTNLQIVLNQTKRSFIILLLSILSIISPTKIRITTDNRTMDPNSIFLKDNGEPLGALQMNSIIISNHQLYIDWIIIWWMAHISNLSTNFFIILKKSLQNLPILGYGMNNFRFIFMNRKWKLDQSYLKEQLYQINHNAMMMTPIPNGKKNEIEKKIINKDSDPWGYNLLIFPEGTNLCSNGIKKNLQYCHMINKKPFKNVLLPHITGLKFMIENLNPSLTCLYDFTIGYSGINGKNGDHEFADTLYSLKNIFLKGKGPRMIDIYIRSYKINQIPINNVENFQNWLFNLWQEKDALLTKYYQIGSFQDFNNENTTTTLINNGIDMNPNEFASAVFVPFGLSIFIIVAYWFAF</sequence>
<dbReference type="HOGENOM" id="CLU_041844_3_2_1"/>
<dbReference type="GO" id="GO:0042171">
    <property type="term" value="F:lysophosphatidic acid acyltransferase activity"/>
    <property type="evidence" value="ECO:0007669"/>
    <property type="project" value="EnsemblFungi"/>
</dbReference>
<dbReference type="GO" id="GO:0005783">
    <property type="term" value="C:endoplasmic reticulum"/>
    <property type="evidence" value="ECO:0007669"/>
    <property type="project" value="TreeGrafter"/>
</dbReference>
<dbReference type="GeneID" id="11494563"/>
<evidence type="ECO:0000313" key="6">
    <source>
        <dbReference type="EMBL" id="CCD22744.1"/>
    </source>
</evidence>
<dbReference type="Pfam" id="PF01553">
    <property type="entry name" value="Acyltransferase"/>
    <property type="match status" value="1"/>
</dbReference>